<dbReference type="AlphaFoldDB" id="W9HM40"/>
<accession>W9HM40</accession>
<dbReference type="Proteomes" id="UP000030753">
    <property type="component" value="Unassembled WGS sequence"/>
</dbReference>
<reference evidence="1 2" key="1">
    <citation type="submission" date="2011-06" db="EMBL/GenBank/DDBJ databases">
        <title>The Genome Sequence of Fusarium oxysporum FOSC 3-a.</title>
        <authorList>
            <consortium name="The Broad Institute Genome Sequencing Platform"/>
            <person name="Ma L.-J."/>
            <person name="Gale L.R."/>
            <person name="Schwartz D.C."/>
            <person name="Zhou S."/>
            <person name="Corby-Kistler H."/>
            <person name="Young S.K."/>
            <person name="Zeng Q."/>
            <person name="Gargeya S."/>
            <person name="Fitzgerald M."/>
            <person name="Haas B."/>
            <person name="Abouelleil A."/>
            <person name="Alvarado L."/>
            <person name="Arachchi H.M."/>
            <person name="Berlin A."/>
            <person name="Brown A."/>
            <person name="Chapman S.B."/>
            <person name="Chen Z."/>
            <person name="Dunbar C."/>
            <person name="Freedman E."/>
            <person name="Gearin G."/>
            <person name="Gellesch M."/>
            <person name="Goldberg J."/>
            <person name="Griggs A."/>
            <person name="Gujja S."/>
            <person name="Heiman D."/>
            <person name="Howarth C."/>
            <person name="Larson L."/>
            <person name="Lui A."/>
            <person name="MacDonald P.J.P."/>
            <person name="Mehta T."/>
            <person name="Montmayeur A."/>
            <person name="Murphy C."/>
            <person name="Neiman D."/>
            <person name="Pearson M."/>
            <person name="Priest M."/>
            <person name="Roberts A."/>
            <person name="Saif S."/>
            <person name="Shea T."/>
            <person name="Shenoy N."/>
            <person name="Sisk P."/>
            <person name="Stolte C."/>
            <person name="Sykes S."/>
            <person name="Wortman J."/>
            <person name="Nusbaum C."/>
            <person name="Birren B."/>
        </authorList>
    </citation>
    <scope>NUCLEOTIDE SEQUENCE [LARGE SCALE GENOMIC DNA]</scope>
    <source>
        <strain evidence="2">FOSC 3-a</strain>
    </source>
</reference>
<gene>
    <name evidence="1" type="ORF">FOYG_16140</name>
</gene>
<name>W9HM40_FUSOX</name>
<evidence type="ECO:0000313" key="2">
    <source>
        <dbReference type="Proteomes" id="UP000030753"/>
    </source>
</evidence>
<sequence>MAELAAIALAGNILQFLEVGIKLTRTATRAYQSTDGFIKEDRDFLADTKRSR</sequence>
<proteinExistence type="predicted"/>
<protein>
    <submittedName>
        <fullName evidence="1">Uncharacterized protein</fullName>
    </submittedName>
</protein>
<evidence type="ECO:0000313" key="1">
    <source>
        <dbReference type="EMBL" id="EWY81934.1"/>
    </source>
</evidence>
<organism evidence="1 2">
    <name type="scientific">Fusarium oxysporum NRRL 32931</name>
    <dbReference type="NCBI Taxonomy" id="660029"/>
    <lineage>
        <taxon>Eukaryota</taxon>
        <taxon>Fungi</taxon>
        <taxon>Dikarya</taxon>
        <taxon>Ascomycota</taxon>
        <taxon>Pezizomycotina</taxon>
        <taxon>Sordariomycetes</taxon>
        <taxon>Hypocreomycetidae</taxon>
        <taxon>Hypocreales</taxon>
        <taxon>Nectriaceae</taxon>
        <taxon>Fusarium</taxon>
        <taxon>Fusarium oxysporum species complex</taxon>
    </lineage>
</organism>
<dbReference type="HOGENOM" id="CLU_3087253_0_0_1"/>
<dbReference type="EMBL" id="JH717849">
    <property type="protein sequence ID" value="EWY81934.1"/>
    <property type="molecule type" value="Genomic_DNA"/>
</dbReference>